<feature type="transmembrane region" description="Helical" evidence="5">
    <location>
        <begin position="32"/>
        <end position="54"/>
    </location>
</feature>
<dbReference type="InterPro" id="IPR003594">
    <property type="entry name" value="HATPase_dom"/>
</dbReference>
<keyword evidence="7" id="KW-0808">Transferase</keyword>
<evidence type="ECO:0000256" key="4">
    <source>
        <dbReference type="SAM" id="Coils"/>
    </source>
</evidence>
<feature type="coiled-coil region" evidence="4">
    <location>
        <begin position="477"/>
        <end position="528"/>
    </location>
</feature>
<dbReference type="InterPro" id="IPR014265">
    <property type="entry name" value="XrtA/PrsK"/>
</dbReference>
<reference evidence="8" key="1">
    <citation type="journal article" date="2019" name="Int. J. Syst. Evol. Microbiol.">
        <title>The Global Catalogue of Microorganisms (GCM) 10K type strain sequencing project: providing services to taxonomists for standard genome sequencing and annotation.</title>
        <authorList>
            <consortium name="The Broad Institute Genomics Platform"/>
            <consortium name="The Broad Institute Genome Sequencing Center for Infectious Disease"/>
            <person name="Wu L."/>
            <person name="Ma J."/>
        </authorList>
    </citation>
    <scope>NUCLEOTIDE SEQUENCE [LARGE SCALE GENOMIC DNA]</scope>
    <source>
        <strain evidence="8">CGMCC 1.15922</strain>
    </source>
</reference>
<feature type="transmembrane region" description="Helical" evidence="5">
    <location>
        <begin position="60"/>
        <end position="80"/>
    </location>
</feature>
<dbReference type="InterPro" id="IPR036890">
    <property type="entry name" value="HATPase_C_sf"/>
</dbReference>
<gene>
    <name evidence="7" type="ORF">GCM10011501_18530</name>
</gene>
<dbReference type="SMART" id="SM00387">
    <property type="entry name" value="HATPase_c"/>
    <property type="match status" value="1"/>
</dbReference>
<evidence type="ECO:0000256" key="3">
    <source>
        <dbReference type="ARBA" id="ARBA00022553"/>
    </source>
</evidence>
<comment type="caution">
    <text evidence="7">The sequence shown here is derived from an EMBL/GenBank/DDBJ whole genome shotgun (WGS) entry which is preliminary data.</text>
</comment>
<evidence type="ECO:0000313" key="7">
    <source>
        <dbReference type="EMBL" id="GHE89306.1"/>
    </source>
</evidence>
<protein>
    <recommendedName>
        <fullName evidence="2">histidine kinase</fullName>
        <ecNumber evidence="2">2.7.13.3</ecNumber>
    </recommendedName>
</protein>
<name>A0ABQ3IP07_9GAMM</name>
<dbReference type="PANTHER" id="PTHR43547">
    <property type="entry name" value="TWO-COMPONENT HISTIDINE KINASE"/>
    <property type="match status" value="1"/>
</dbReference>
<dbReference type="Pfam" id="PF02518">
    <property type="entry name" value="HATPase_c"/>
    <property type="match status" value="1"/>
</dbReference>
<feature type="transmembrane region" description="Helical" evidence="5">
    <location>
        <begin position="100"/>
        <end position="118"/>
    </location>
</feature>
<feature type="transmembrane region" description="Helical" evidence="5">
    <location>
        <begin position="223"/>
        <end position="249"/>
    </location>
</feature>
<feature type="transmembrane region" description="Helical" evidence="5">
    <location>
        <begin position="186"/>
        <end position="203"/>
    </location>
</feature>
<feature type="transmembrane region" description="Helical" evidence="5">
    <location>
        <begin position="255"/>
        <end position="273"/>
    </location>
</feature>
<accession>A0ABQ3IP07</accession>
<keyword evidence="5" id="KW-0812">Transmembrane</keyword>
<dbReference type="SUPFAM" id="SSF55874">
    <property type="entry name" value="ATPase domain of HSP90 chaperone/DNA topoisomerase II/histidine kinase"/>
    <property type="match status" value="1"/>
</dbReference>
<feature type="transmembrane region" description="Helical" evidence="5">
    <location>
        <begin position="6"/>
        <end position="25"/>
    </location>
</feature>
<evidence type="ECO:0000256" key="1">
    <source>
        <dbReference type="ARBA" id="ARBA00000085"/>
    </source>
</evidence>
<keyword evidence="7" id="KW-0418">Kinase</keyword>
<dbReference type="InterPro" id="IPR005467">
    <property type="entry name" value="His_kinase_dom"/>
</dbReference>
<evidence type="ECO:0000259" key="6">
    <source>
        <dbReference type="PROSITE" id="PS50109"/>
    </source>
</evidence>
<evidence type="ECO:0000313" key="8">
    <source>
        <dbReference type="Proteomes" id="UP000626370"/>
    </source>
</evidence>
<evidence type="ECO:0000256" key="2">
    <source>
        <dbReference type="ARBA" id="ARBA00012438"/>
    </source>
</evidence>
<keyword evidence="4" id="KW-0175">Coiled coil</keyword>
<dbReference type="NCBIfam" id="TIGR02916">
    <property type="entry name" value="PEP_his_kin"/>
    <property type="match status" value="1"/>
</dbReference>
<keyword evidence="8" id="KW-1185">Reference proteome</keyword>
<feature type="transmembrane region" description="Helical" evidence="5">
    <location>
        <begin position="153"/>
        <end position="174"/>
    </location>
</feature>
<organism evidence="7 8">
    <name type="scientific">Thalassotalea profundi</name>
    <dbReference type="NCBI Taxonomy" id="2036687"/>
    <lineage>
        <taxon>Bacteria</taxon>
        <taxon>Pseudomonadati</taxon>
        <taxon>Pseudomonadota</taxon>
        <taxon>Gammaproteobacteria</taxon>
        <taxon>Alteromonadales</taxon>
        <taxon>Colwelliaceae</taxon>
        <taxon>Thalassotalea</taxon>
    </lineage>
</organism>
<dbReference type="GO" id="GO:0016301">
    <property type="term" value="F:kinase activity"/>
    <property type="evidence" value="ECO:0007669"/>
    <property type="project" value="UniProtKB-KW"/>
</dbReference>
<comment type="catalytic activity">
    <reaction evidence="1">
        <text>ATP + protein L-histidine = ADP + protein N-phospho-L-histidine.</text>
        <dbReference type="EC" id="2.7.13.3"/>
    </reaction>
</comment>
<keyword evidence="5" id="KW-1133">Transmembrane helix</keyword>
<evidence type="ECO:0000256" key="5">
    <source>
        <dbReference type="SAM" id="Phobius"/>
    </source>
</evidence>
<dbReference type="Proteomes" id="UP000626370">
    <property type="component" value="Unassembled WGS sequence"/>
</dbReference>
<feature type="transmembrane region" description="Helical" evidence="5">
    <location>
        <begin position="124"/>
        <end position="141"/>
    </location>
</feature>
<dbReference type="InterPro" id="IPR004358">
    <property type="entry name" value="Sig_transdc_His_kin-like_C"/>
</dbReference>
<dbReference type="EMBL" id="BNAH01000006">
    <property type="protein sequence ID" value="GHE89306.1"/>
    <property type="molecule type" value="Genomic_DNA"/>
</dbReference>
<keyword evidence="3" id="KW-0597">Phosphoprotein</keyword>
<dbReference type="RefSeq" id="WP_189377982.1">
    <property type="nucleotide sequence ID" value="NZ_BNAH01000006.1"/>
</dbReference>
<dbReference type="EC" id="2.7.13.3" evidence="2"/>
<keyword evidence="5" id="KW-0472">Membrane</keyword>
<dbReference type="PRINTS" id="PR00344">
    <property type="entry name" value="BCTRLSENSOR"/>
</dbReference>
<proteinExistence type="predicted"/>
<feature type="domain" description="Histidine kinase" evidence="6">
    <location>
        <begin position="472"/>
        <end position="675"/>
    </location>
</feature>
<dbReference type="Gene3D" id="3.30.565.10">
    <property type="entry name" value="Histidine kinase-like ATPase, C-terminal domain"/>
    <property type="match status" value="1"/>
</dbReference>
<dbReference type="PANTHER" id="PTHR43547:SF2">
    <property type="entry name" value="HYBRID SIGNAL TRANSDUCTION HISTIDINE KINASE C"/>
    <property type="match status" value="1"/>
</dbReference>
<dbReference type="PROSITE" id="PS50109">
    <property type="entry name" value="HIS_KIN"/>
    <property type="match status" value="1"/>
</dbReference>
<sequence length="678" mass="76562">MNTIGLFGYGLAAVGYLLFAFLLFAARNKTVLAKWILISALVTVCANAVAAFQIELGFSLQFVMLVDSVKIACWSVLILLCNVEFRSFKSLIKNKYIQQYLGIWIMLVLSSWLATRTFNYSYEYLFLLFIVLNLWSLVLLEQLFRSANEQIRWAIWPLIIAIASVSVFDFVLYAQATMVASIDFQFWYSRGFIAAVVLPLLLVSTRRIRNGSVRIFVSRNVVFYSSMLMIAGLYLLVMAIAGYLINYFGGKWGDVVSIGFLVLSGIVLVALLITESLRRNVKVFIAKNFFANKYEYRDEWLNLIEKIETSTAGDYYQMATQIMMSTLKTSSGAIIRKITDNQFNTLLSIDLDITKEVKQQLGSISRFCQSKGWIVDMEEYQRTPTLYPNLSIDAKLCIQSNIRIVIPIFIGKAFYGFFLLGDSKEIGRLNWEDRDLFFAISKQLGNFVSLHEANDKLAESKQFDAFNRMSAFLVHDLKNVQAQLGLINKNAEKHRDNPEFIDDVFETVESATERLEKVLSQLRNKQVAQSKSALIDVSTIVEKVVQQRNIKKPLVTITQISSCSMAIDGDTLHSVLNHLIQNAQEATNPDGWVKVSLVHEDKDIIIEISDNGCGMSPEFIKNRLFKPFDTTKGNAGMGIGVFEAKQFIESIAGLLSVDSEVGKGSTFQIELPINPVFE</sequence>